<dbReference type="OrthoDB" id="10012876at2"/>
<keyword evidence="2" id="KW-1185">Reference proteome</keyword>
<gene>
    <name evidence="1" type="ORF">NIES806_44890</name>
</gene>
<reference evidence="1 2" key="1">
    <citation type="submission" date="2017-06" db="EMBL/GenBank/DDBJ databases">
        <title>Genome sequencing of cyanobaciteial culture collection at National Institute for Environmental Studies (NIES).</title>
        <authorList>
            <person name="Hirose Y."/>
            <person name="Shimura Y."/>
            <person name="Fujisawa T."/>
            <person name="Nakamura Y."/>
            <person name="Kawachi M."/>
        </authorList>
    </citation>
    <scope>NUCLEOTIDE SEQUENCE [LARGE SCALE GENOMIC DNA]</scope>
    <source>
        <strain evidence="1 2">NIES-806</strain>
    </source>
</reference>
<dbReference type="AlphaFoldDB" id="A0A1Z4VA30"/>
<organism evidence="1 2">
    <name type="scientific">Dolichospermum compactum NIES-806</name>
    <dbReference type="NCBI Taxonomy" id="1973481"/>
    <lineage>
        <taxon>Bacteria</taxon>
        <taxon>Bacillati</taxon>
        <taxon>Cyanobacteriota</taxon>
        <taxon>Cyanophyceae</taxon>
        <taxon>Nostocales</taxon>
        <taxon>Aphanizomenonaceae</taxon>
        <taxon>Dolichospermum</taxon>
        <taxon>Dolichospermum compactum</taxon>
    </lineage>
</organism>
<name>A0A1Z4VA30_9CYAN</name>
<evidence type="ECO:0000313" key="1">
    <source>
        <dbReference type="EMBL" id="BAZ88253.1"/>
    </source>
</evidence>
<proteinExistence type="predicted"/>
<dbReference type="EMBL" id="AP018316">
    <property type="protein sequence ID" value="BAZ88253.1"/>
    <property type="molecule type" value="Genomic_DNA"/>
</dbReference>
<protein>
    <submittedName>
        <fullName evidence="1">Uncharacterized protein</fullName>
    </submittedName>
</protein>
<dbReference type="KEGG" id="dcm:NIES806_44890"/>
<evidence type="ECO:0000313" key="2">
    <source>
        <dbReference type="Proteomes" id="UP000218702"/>
    </source>
</evidence>
<dbReference type="RefSeq" id="WP_096670719.1">
    <property type="nucleotide sequence ID" value="NZ_AP018316.1"/>
</dbReference>
<sequence>MRNKTFAASLSAAGIALYTAIAFFGFSYNLKAQADQQAKNQFNRNVARYCQNALLEAGRRSLWLGIYRSAAGGAGNDNSEGYFQGVFNHCEWNLKGEKQFWSQIVNNALSNTAIPEQNQQYYRKRIAEHCEWLLNNGTGDNQHKEWWNGIQASALGDAGGNTGSDYYYKRVGEHCEWLIMNSGRPDLWNGIRSSARGDAIYK</sequence>
<dbReference type="Proteomes" id="UP000218702">
    <property type="component" value="Chromosome"/>
</dbReference>
<accession>A0A1Z4VA30</accession>